<keyword evidence="3" id="KW-1185">Reference proteome</keyword>
<evidence type="ECO:0000313" key="2">
    <source>
        <dbReference type="EMBL" id="KZE76714.1"/>
    </source>
</evidence>
<sequence length="635" mass="74506">MEENINNELAINFDDETFTSIIDCEEFYFQKGREALNKWLNYELDDTIQRRLFNSIKDYNYFKNLSTDDELFELKELFFEIISYCDLHANDKEKYNKYLDKRVLAKAGVRMSPWITHLYNYKCFPDKANVTVKNALDVLKDPINSINSISITHRRLISKYYLKSEYDELTFVDGLKSCFSEIPIPKVLENHTILIANILYNQKEKWMLKPKKFKDFTESFKKYLAEENLPFQIVKEEKDWFWIADSEGNFNSEEIHYELIIEQNQINIDLHFEKSIKTAQYFRSLIDSLPAFLRWKEWGEWGNCISHAKKISIDDVDGIENAISYLNELYDYTIEFYRKDKQAMKEKVRLLKYKKQIILQGPPGTGKTRLAKEIVKVMIDKNAPENVNLTNHRQFKIVQFHPSYTYEDFVRGIATIPNENGIEYQVVDRGIAEFAQRAFEDSINNYVLIIDEINRANLSSVLGELIYALEYRGKGIEGMYSKTEADKKLVLPPNLYIIGTMNTADRSVGHIDYAIRRRFAFVDVLPTCLAGDDFDEILFNKVKALFTVDEYMTRSPFLSSEFDPKDVALGHSYFIKQYEKDAEGNDDKSKPYDFALRLEYEIKPILREYIKDGILIGIGIEQEVEALQIESKEDI</sequence>
<dbReference type="InterPro" id="IPR027417">
    <property type="entry name" value="P-loop_NTPase"/>
</dbReference>
<protein>
    <recommendedName>
        <fullName evidence="1">AAA+ ATPase domain-containing protein</fullName>
    </recommendedName>
</protein>
<dbReference type="EMBL" id="LQNU01000075">
    <property type="protein sequence ID" value="KZE76714.1"/>
    <property type="molecule type" value="Genomic_DNA"/>
</dbReference>
<dbReference type="AlphaFoldDB" id="A0A165QV24"/>
<name>A0A165QV24_9FLAO</name>
<dbReference type="GO" id="GO:0016887">
    <property type="term" value="F:ATP hydrolysis activity"/>
    <property type="evidence" value="ECO:0007669"/>
    <property type="project" value="InterPro"/>
</dbReference>
<dbReference type="GO" id="GO:0005524">
    <property type="term" value="F:ATP binding"/>
    <property type="evidence" value="ECO:0007669"/>
    <property type="project" value="InterPro"/>
</dbReference>
<dbReference type="InterPro" id="IPR003593">
    <property type="entry name" value="AAA+_ATPase"/>
</dbReference>
<dbReference type="PANTHER" id="PTHR37291">
    <property type="entry name" value="5-METHYLCYTOSINE-SPECIFIC RESTRICTION ENZYME B"/>
    <property type="match status" value="1"/>
</dbReference>
<dbReference type="SMART" id="SM00382">
    <property type="entry name" value="AAA"/>
    <property type="match status" value="1"/>
</dbReference>
<dbReference type="RefSeq" id="WP_052243520.1">
    <property type="nucleotide sequence ID" value="NZ_JWJO01000015.1"/>
</dbReference>
<accession>A0A165QV24</accession>
<dbReference type="InterPro" id="IPR052934">
    <property type="entry name" value="Methyl-DNA_Rec/Restrict_Enz"/>
</dbReference>
<dbReference type="Gene3D" id="3.40.50.300">
    <property type="entry name" value="P-loop containing nucleotide triphosphate hydrolases"/>
    <property type="match status" value="1"/>
</dbReference>
<dbReference type="PANTHER" id="PTHR37291:SF1">
    <property type="entry name" value="TYPE IV METHYL-DIRECTED RESTRICTION ENZYME ECOKMCRB SUBUNIT"/>
    <property type="match status" value="1"/>
</dbReference>
<dbReference type="InterPro" id="IPR011704">
    <property type="entry name" value="ATPase_dyneun-rel_AAA"/>
</dbReference>
<proteinExistence type="predicted"/>
<comment type="caution">
    <text evidence="2">The sequence shown here is derived from an EMBL/GenBank/DDBJ whole genome shotgun (WGS) entry which is preliminary data.</text>
</comment>
<dbReference type="SUPFAM" id="SSF52540">
    <property type="entry name" value="P-loop containing nucleoside triphosphate hydrolases"/>
    <property type="match status" value="1"/>
</dbReference>
<dbReference type="Pfam" id="PF07728">
    <property type="entry name" value="AAA_5"/>
    <property type="match status" value="1"/>
</dbReference>
<reference evidence="2 3" key="1">
    <citation type="submission" date="2016-01" db="EMBL/GenBank/DDBJ databases">
        <title>Whole genome sequencing of Myroides marinus L41.</title>
        <authorList>
            <person name="Hong K.W."/>
        </authorList>
    </citation>
    <scope>NUCLEOTIDE SEQUENCE [LARGE SCALE GENOMIC DNA]</scope>
    <source>
        <strain evidence="2 3">L41</strain>
    </source>
</reference>
<feature type="domain" description="AAA+ ATPase" evidence="1">
    <location>
        <begin position="353"/>
        <end position="525"/>
    </location>
</feature>
<organism evidence="2 3">
    <name type="scientific">Myroides marinus</name>
    <dbReference type="NCBI Taxonomy" id="703342"/>
    <lineage>
        <taxon>Bacteria</taxon>
        <taxon>Pseudomonadati</taxon>
        <taxon>Bacteroidota</taxon>
        <taxon>Flavobacteriia</taxon>
        <taxon>Flavobacteriales</taxon>
        <taxon>Flavobacteriaceae</taxon>
        <taxon>Myroides</taxon>
    </lineage>
</organism>
<gene>
    <name evidence="2" type="ORF">AV926_14995</name>
</gene>
<evidence type="ECO:0000313" key="3">
    <source>
        <dbReference type="Proteomes" id="UP000076630"/>
    </source>
</evidence>
<dbReference type="Proteomes" id="UP000076630">
    <property type="component" value="Unassembled WGS sequence"/>
</dbReference>
<evidence type="ECO:0000259" key="1">
    <source>
        <dbReference type="SMART" id="SM00382"/>
    </source>
</evidence>